<dbReference type="PANTHER" id="PTHR10989:SF16">
    <property type="entry name" value="AT02829P-RELATED"/>
    <property type="match status" value="1"/>
</dbReference>
<name>E4Y053_OIKDI</name>
<evidence type="ECO:0000256" key="14">
    <source>
        <dbReference type="ARBA" id="ARBA00049296"/>
    </source>
</evidence>
<sequence length="235" mass="27303">MFKNVASVKQFRAKPKTDFQTGQISRLISFSVLLFSWLFHIYNRQKYIYLEPIRYAGGHFRYLTDISHQIAVLNYAFLFFGARFEDPKLSQFASWLQGTIVAPTSAVVFGNFYFVYSFNKNVVGLRPLWLAHVQHAGVLFASLLEAYNFPHAQFWKDKKPGQILSAVYSFWIASIYNVTGRWPYPYFPKTSSFLVNYFIVAAAGATFSVLYFKIFIFFEKILSKLKLKMTFGIKL</sequence>
<comment type="catalytic activity">
    <reaction evidence="15">
        <text>13-(9Z-hexadecenoyloxy)-octadecanoate + H2O = 13-hydroxy-octadecanoate + (9Z)-hexadecenoate + H(+)</text>
        <dbReference type="Rhea" id="RHEA:52076"/>
        <dbReference type="ChEBI" id="CHEBI:15377"/>
        <dbReference type="ChEBI" id="CHEBI:15378"/>
        <dbReference type="ChEBI" id="CHEBI:32372"/>
        <dbReference type="ChEBI" id="CHEBI:136304"/>
        <dbReference type="ChEBI" id="CHEBI:136315"/>
    </reaction>
    <physiologicalReaction direction="left-to-right" evidence="15">
        <dbReference type="Rhea" id="RHEA:52077"/>
    </physiologicalReaction>
</comment>
<dbReference type="AlphaFoldDB" id="E4Y053"/>
<comment type="catalytic activity">
    <reaction evidence="12">
        <text>9-(9Z-octadecenoyloxy)-octadecanoate + H2O = 9-hydroxy-octadecanoate + (9Z)-octadecenoate + H(+)</text>
        <dbReference type="Rhea" id="RHEA:52048"/>
        <dbReference type="ChEBI" id="CHEBI:15377"/>
        <dbReference type="ChEBI" id="CHEBI:15378"/>
        <dbReference type="ChEBI" id="CHEBI:30823"/>
        <dbReference type="ChEBI" id="CHEBI:136282"/>
        <dbReference type="ChEBI" id="CHEBI:136286"/>
    </reaction>
    <physiologicalReaction direction="left-to-right" evidence="12">
        <dbReference type="Rhea" id="RHEA:52049"/>
    </physiologicalReaction>
</comment>
<evidence type="ECO:0000313" key="19">
    <source>
        <dbReference type="Proteomes" id="UP000001307"/>
    </source>
</evidence>
<proteinExistence type="inferred from homology"/>
<evidence type="ECO:0000256" key="8">
    <source>
        <dbReference type="ARBA" id="ARBA00047427"/>
    </source>
</evidence>
<evidence type="ECO:0000256" key="6">
    <source>
        <dbReference type="ARBA" id="ARBA00023136"/>
    </source>
</evidence>
<evidence type="ECO:0000256" key="15">
    <source>
        <dbReference type="ARBA" id="ARBA00049322"/>
    </source>
</evidence>
<evidence type="ECO:0000256" key="16">
    <source>
        <dbReference type="ARBA" id="ARBA00049428"/>
    </source>
</evidence>
<protein>
    <submittedName>
        <fullName evidence="18">Uncharacterized protein</fullName>
    </submittedName>
</protein>
<comment type="catalytic activity">
    <reaction evidence="14">
        <text>13-(9Z-octadecenoyloxy)-octadecanoate + H2O = 13-hydroxy-octadecanoate + (9Z)-octadecenoate + H(+)</text>
        <dbReference type="Rhea" id="RHEA:52064"/>
        <dbReference type="ChEBI" id="CHEBI:15377"/>
        <dbReference type="ChEBI" id="CHEBI:15378"/>
        <dbReference type="ChEBI" id="CHEBI:30823"/>
        <dbReference type="ChEBI" id="CHEBI:136303"/>
        <dbReference type="ChEBI" id="CHEBI:136304"/>
    </reaction>
    <physiologicalReaction direction="left-to-right" evidence="14">
        <dbReference type="Rhea" id="RHEA:52065"/>
    </physiologicalReaction>
</comment>
<organism evidence="18">
    <name type="scientific">Oikopleura dioica</name>
    <name type="common">Tunicate</name>
    <dbReference type="NCBI Taxonomy" id="34765"/>
    <lineage>
        <taxon>Eukaryota</taxon>
        <taxon>Metazoa</taxon>
        <taxon>Chordata</taxon>
        <taxon>Tunicata</taxon>
        <taxon>Appendicularia</taxon>
        <taxon>Copelata</taxon>
        <taxon>Oikopleuridae</taxon>
        <taxon>Oikopleura</taxon>
    </lineage>
</organism>
<evidence type="ECO:0000256" key="7">
    <source>
        <dbReference type="ARBA" id="ARBA00047368"/>
    </source>
</evidence>
<evidence type="ECO:0000256" key="10">
    <source>
        <dbReference type="ARBA" id="ARBA00048680"/>
    </source>
</evidence>
<keyword evidence="5 17" id="KW-1133">Transmembrane helix</keyword>
<evidence type="ECO:0000256" key="2">
    <source>
        <dbReference type="ARBA" id="ARBA00004127"/>
    </source>
</evidence>
<dbReference type="GO" id="GO:0012505">
    <property type="term" value="C:endomembrane system"/>
    <property type="evidence" value="ECO:0007669"/>
    <property type="project" value="UniProtKB-SubCell"/>
</dbReference>
<comment type="catalytic activity">
    <reaction evidence="1">
        <text>9-(9Z-hexadecenoyloxy)-octadecanoate + H2O = (9Z)-hexadecenoate + 9-hydroxy-octadecanoate + H(+)</text>
        <dbReference type="Rhea" id="RHEA:52068"/>
        <dbReference type="ChEBI" id="CHEBI:15377"/>
        <dbReference type="ChEBI" id="CHEBI:15378"/>
        <dbReference type="ChEBI" id="CHEBI:32372"/>
        <dbReference type="ChEBI" id="CHEBI:136286"/>
        <dbReference type="ChEBI" id="CHEBI:136309"/>
    </reaction>
    <physiologicalReaction direction="left-to-right" evidence="1">
        <dbReference type="Rhea" id="RHEA:52069"/>
    </physiologicalReaction>
</comment>
<accession>E4Y053</accession>
<comment type="catalytic activity">
    <reaction evidence="16">
        <text>12-(9Z-hexadecenoyloxy)-octadecanoate + H2O = 12-hydroxyoctadecanoate + (9Z)-hexadecenoate + H(+)</text>
        <dbReference type="Rhea" id="RHEA:52072"/>
        <dbReference type="ChEBI" id="CHEBI:15377"/>
        <dbReference type="ChEBI" id="CHEBI:15378"/>
        <dbReference type="ChEBI" id="CHEBI:32372"/>
        <dbReference type="ChEBI" id="CHEBI:84201"/>
        <dbReference type="ChEBI" id="CHEBI:136312"/>
    </reaction>
    <physiologicalReaction direction="left-to-right" evidence="16">
        <dbReference type="Rhea" id="RHEA:52073"/>
    </physiologicalReaction>
</comment>
<evidence type="ECO:0000256" key="9">
    <source>
        <dbReference type="ARBA" id="ARBA00047863"/>
    </source>
</evidence>
<feature type="transmembrane region" description="Helical" evidence="17">
    <location>
        <begin position="62"/>
        <end position="80"/>
    </location>
</feature>
<evidence type="ECO:0000256" key="5">
    <source>
        <dbReference type="ARBA" id="ARBA00022989"/>
    </source>
</evidence>
<evidence type="ECO:0000256" key="13">
    <source>
        <dbReference type="ARBA" id="ARBA00049221"/>
    </source>
</evidence>
<evidence type="ECO:0000256" key="1">
    <source>
        <dbReference type="ARBA" id="ARBA00000923"/>
    </source>
</evidence>
<feature type="transmembrane region" description="Helical" evidence="17">
    <location>
        <begin position="24"/>
        <end position="42"/>
    </location>
</feature>
<evidence type="ECO:0000256" key="3">
    <source>
        <dbReference type="ARBA" id="ARBA00009300"/>
    </source>
</evidence>
<dbReference type="InterPro" id="IPR006838">
    <property type="entry name" value="ADTRP_AIG1"/>
</dbReference>
<gene>
    <name evidence="18" type="ORF">GSOID_T00012161001</name>
</gene>
<reference evidence="18" key="1">
    <citation type="journal article" date="2010" name="Science">
        <title>Plasticity of animal genome architecture unmasked by rapid evolution of a pelagic tunicate.</title>
        <authorList>
            <person name="Denoeud F."/>
            <person name="Henriet S."/>
            <person name="Mungpakdee S."/>
            <person name="Aury J.M."/>
            <person name="Da Silva C."/>
            <person name="Brinkmann H."/>
            <person name="Mikhaleva J."/>
            <person name="Olsen L.C."/>
            <person name="Jubin C."/>
            <person name="Canestro C."/>
            <person name="Bouquet J.M."/>
            <person name="Danks G."/>
            <person name="Poulain J."/>
            <person name="Campsteijn C."/>
            <person name="Adamski M."/>
            <person name="Cross I."/>
            <person name="Yadetie F."/>
            <person name="Muffato M."/>
            <person name="Louis A."/>
            <person name="Butcher S."/>
            <person name="Tsagkogeorga G."/>
            <person name="Konrad A."/>
            <person name="Singh S."/>
            <person name="Jensen M.F."/>
            <person name="Cong E.H."/>
            <person name="Eikeseth-Otteraa H."/>
            <person name="Noel B."/>
            <person name="Anthouard V."/>
            <person name="Porcel B.M."/>
            <person name="Kachouri-Lafond R."/>
            <person name="Nishino A."/>
            <person name="Ugolini M."/>
            <person name="Chourrout P."/>
            <person name="Nishida H."/>
            <person name="Aasland R."/>
            <person name="Huzurbazar S."/>
            <person name="Westhof E."/>
            <person name="Delsuc F."/>
            <person name="Lehrach H."/>
            <person name="Reinhardt R."/>
            <person name="Weissenbach J."/>
            <person name="Roy S.W."/>
            <person name="Artiguenave F."/>
            <person name="Postlethwait J.H."/>
            <person name="Manak J.R."/>
            <person name="Thompson E.M."/>
            <person name="Jaillon O."/>
            <person name="Du Pasquier L."/>
            <person name="Boudinot P."/>
            <person name="Liberles D.A."/>
            <person name="Volff J.N."/>
            <person name="Philippe H."/>
            <person name="Lenhard B."/>
            <person name="Roest Crollius H."/>
            <person name="Wincker P."/>
            <person name="Chourrout D."/>
        </authorList>
    </citation>
    <scope>NUCLEOTIDE SEQUENCE [LARGE SCALE GENOMIC DNA]</scope>
</reference>
<dbReference type="EMBL" id="FN653459">
    <property type="protein sequence ID" value="CBY15265.1"/>
    <property type="molecule type" value="Genomic_DNA"/>
</dbReference>
<evidence type="ECO:0000256" key="11">
    <source>
        <dbReference type="ARBA" id="ARBA00048701"/>
    </source>
</evidence>
<feature type="transmembrane region" description="Helical" evidence="17">
    <location>
        <begin position="198"/>
        <end position="218"/>
    </location>
</feature>
<comment type="subcellular location">
    <subcellularLocation>
        <location evidence="2">Endomembrane system</location>
        <topology evidence="2">Multi-pass membrane protein</topology>
    </subcellularLocation>
</comment>
<dbReference type="GO" id="GO:0016020">
    <property type="term" value="C:membrane"/>
    <property type="evidence" value="ECO:0007669"/>
    <property type="project" value="InterPro"/>
</dbReference>
<comment type="catalytic activity">
    <reaction evidence="9">
        <text>9-hexadecanoyloxy-octadecanoate + H2O = 9-hydroxy-octadecanoate + hexadecanoate + H(+)</text>
        <dbReference type="Rhea" id="RHEA:52052"/>
        <dbReference type="ChEBI" id="CHEBI:7896"/>
        <dbReference type="ChEBI" id="CHEBI:15377"/>
        <dbReference type="ChEBI" id="CHEBI:15378"/>
        <dbReference type="ChEBI" id="CHEBI:83670"/>
        <dbReference type="ChEBI" id="CHEBI:136286"/>
    </reaction>
    <physiologicalReaction direction="left-to-right" evidence="9">
        <dbReference type="Rhea" id="RHEA:52053"/>
    </physiologicalReaction>
</comment>
<comment type="catalytic activity">
    <reaction evidence="13">
        <text>9-octadecanoyloxy-octadecanoate + H2O = 9-hydroxy-octadecanoate + octadecanoate + H(+)</text>
        <dbReference type="Rhea" id="RHEA:52096"/>
        <dbReference type="ChEBI" id="CHEBI:15377"/>
        <dbReference type="ChEBI" id="CHEBI:15378"/>
        <dbReference type="ChEBI" id="CHEBI:25629"/>
        <dbReference type="ChEBI" id="CHEBI:136286"/>
        <dbReference type="ChEBI" id="CHEBI:136373"/>
    </reaction>
    <physiologicalReaction direction="left-to-right" evidence="13">
        <dbReference type="Rhea" id="RHEA:52097"/>
    </physiologicalReaction>
</comment>
<keyword evidence="4 17" id="KW-0812">Transmembrane</keyword>
<dbReference type="Proteomes" id="UP000001307">
    <property type="component" value="Unassembled WGS sequence"/>
</dbReference>
<dbReference type="PANTHER" id="PTHR10989">
    <property type="entry name" value="ANDROGEN-INDUCED PROTEIN 1-RELATED"/>
    <property type="match status" value="1"/>
</dbReference>
<comment type="similarity">
    <text evidence="3">Belongs to the AIG1 family.</text>
</comment>
<feature type="transmembrane region" description="Helical" evidence="17">
    <location>
        <begin position="161"/>
        <end position="178"/>
    </location>
</feature>
<evidence type="ECO:0000313" key="18">
    <source>
        <dbReference type="EMBL" id="CBY15265.1"/>
    </source>
</evidence>
<dbReference type="OrthoDB" id="10426599at2759"/>
<comment type="catalytic activity">
    <reaction evidence="8">
        <text>13-octadecanoyloxy-octadecanoate + H2O = 13-hydroxy-octadecanoate + octadecanoate + H(+)</text>
        <dbReference type="Rhea" id="RHEA:52084"/>
        <dbReference type="ChEBI" id="CHEBI:15377"/>
        <dbReference type="ChEBI" id="CHEBI:15378"/>
        <dbReference type="ChEBI" id="CHEBI:25629"/>
        <dbReference type="ChEBI" id="CHEBI:136304"/>
        <dbReference type="ChEBI" id="CHEBI:136335"/>
    </reaction>
    <physiologicalReaction direction="left-to-right" evidence="8">
        <dbReference type="Rhea" id="RHEA:52085"/>
    </physiologicalReaction>
</comment>
<keyword evidence="6 17" id="KW-0472">Membrane</keyword>
<dbReference type="Pfam" id="PF04750">
    <property type="entry name" value="Far-17a_AIG1"/>
    <property type="match status" value="1"/>
</dbReference>
<evidence type="ECO:0000256" key="12">
    <source>
        <dbReference type="ARBA" id="ARBA00048800"/>
    </source>
</evidence>
<evidence type="ECO:0000256" key="4">
    <source>
        <dbReference type="ARBA" id="ARBA00022692"/>
    </source>
</evidence>
<comment type="catalytic activity">
    <reaction evidence="11">
        <text>12-(9Z-octadecenoyloxy)-octadecanoate + H2O = 12-hydroxyoctadecanoate + (9Z)-octadecenoate + H(+)</text>
        <dbReference type="Rhea" id="RHEA:52060"/>
        <dbReference type="ChEBI" id="CHEBI:15377"/>
        <dbReference type="ChEBI" id="CHEBI:15378"/>
        <dbReference type="ChEBI" id="CHEBI:30823"/>
        <dbReference type="ChEBI" id="CHEBI:84201"/>
        <dbReference type="ChEBI" id="CHEBI:136302"/>
    </reaction>
    <physiologicalReaction direction="left-to-right" evidence="11">
        <dbReference type="Rhea" id="RHEA:52061"/>
    </physiologicalReaction>
</comment>
<evidence type="ECO:0000256" key="17">
    <source>
        <dbReference type="SAM" id="Phobius"/>
    </source>
</evidence>
<feature type="transmembrane region" description="Helical" evidence="17">
    <location>
        <begin position="92"/>
        <end position="116"/>
    </location>
</feature>
<keyword evidence="19" id="KW-1185">Reference proteome</keyword>
<comment type="catalytic activity">
    <reaction evidence="10">
        <text>12-octadecanoyloxy-octadecanoate + H2O = 12-hydroxyoctadecanoate + octadecanoate + H(+)</text>
        <dbReference type="Rhea" id="RHEA:52080"/>
        <dbReference type="ChEBI" id="CHEBI:15377"/>
        <dbReference type="ChEBI" id="CHEBI:15378"/>
        <dbReference type="ChEBI" id="CHEBI:25629"/>
        <dbReference type="ChEBI" id="CHEBI:84201"/>
        <dbReference type="ChEBI" id="CHEBI:136330"/>
    </reaction>
    <physiologicalReaction direction="left-to-right" evidence="10">
        <dbReference type="Rhea" id="RHEA:52081"/>
    </physiologicalReaction>
</comment>
<comment type="catalytic activity">
    <reaction evidence="7">
        <text>12-hexadecanoyloxy-octadecanoate + H2O = 12-hydroxyoctadecanoate + hexadecanoate + H(+)</text>
        <dbReference type="Rhea" id="RHEA:52056"/>
        <dbReference type="ChEBI" id="CHEBI:7896"/>
        <dbReference type="ChEBI" id="CHEBI:15377"/>
        <dbReference type="ChEBI" id="CHEBI:15378"/>
        <dbReference type="ChEBI" id="CHEBI:83677"/>
        <dbReference type="ChEBI" id="CHEBI:84201"/>
    </reaction>
    <physiologicalReaction direction="left-to-right" evidence="7">
        <dbReference type="Rhea" id="RHEA:52057"/>
    </physiologicalReaction>
</comment>
<dbReference type="InParanoid" id="E4Y053"/>